<dbReference type="Proteomes" id="UP001301769">
    <property type="component" value="Unassembled WGS sequence"/>
</dbReference>
<evidence type="ECO:0000259" key="7">
    <source>
        <dbReference type="Pfam" id="PF25455"/>
    </source>
</evidence>
<evidence type="ECO:0000256" key="1">
    <source>
        <dbReference type="ARBA" id="ARBA00004305"/>
    </source>
</evidence>
<reference evidence="8" key="2">
    <citation type="submission" date="2023-05" db="EMBL/GenBank/DDBJ databases">
        <authorList>
            <consortium name="Lawrence Berkeley National Laboratory"/>
            <person name="Steindorff A."/>
            <person name="Hensen N."/>
            <person name="Bonometti L."/>
            <person name="Westerberg I."/>
            <person name="Brannstrom I.O."/>
            <person name="Guillou S."/>
            <person name="Cros-Aarteil S."/>
            <person name="Calhoun S."/>
            <person name="Haridas S."/>
            <person name="Kuo A."/>
            <person name="Mondo S."/>
            <person name="Pangilinan J."/>
            <person name="Riley R."/>
            <person name="Labutti K."/>
            <person name="Andreopoulos B."/>
            <person name="Lipzen A."/>
            <person name="Chen C."/>
            <person name="Yanf M."/>
            <person name="Daum C."/>
            <person name="Ng V."/>
            <person name="Clum A."/>
            <person name="Ohm R."/>
            <person name="Martin F."/>
            <person name="Silar P."/>
            <person name="Natvig D."/>
            <person name="Lalanne C."/>
            <person name="Gautier V."/>
            <person name="Ament-Velasquez S.L."/>
            <person name="Kruys A."/>
            <person name="Hutchinson M.I."/>
            <person name="Powell A.J."/>
            <person name="Barry K."/>
            <person name="Miller A.N."/>
            <person name="Grigoriev I.V."/>
            <person name="Debuchy R."/>
            <person name="Gladieux P."/>
            <person name="Thoren M.H."/>
            <person name="Johannesson H."/>
        </authorList>
    </citation>
    <scope>NUCLEOTIDE SEQUENCE</scope>
    <source>
        <strain evidence="8">PSN293</strain>
    </source>
</reference>
<evidence type="ECO:0000256" key="6">
    <source>
        <dbReference type="SAM" id="MobiDB-lite"/>
    </source>
</evidence>
<evidence type="ECO:0000313" key="8">
    <source>
        <dbReference type="EMBL" id="KAK4212406.1"/>
    </source>
</evidence>
<comment type="similarity">
    <text evidence="4">Belongs to the GcvT family. CAF17/IBA57 subfamily.</text>
</comment>
<dbReference type="GO" id="GO:0005759">
    <property type="term" value="C:mitochondrial matrix"/>
    <property type="evidence" value="ECO:0007669"/>
    <property type="project" value="UniProtKB-SubCell"/>
</dbReference>
<dbReference type="NCBIfam" id="TIGR03317">
    <property type="entry name" value="ygfZ_signature"/>
    <property type="match status" value="1"/>
</dbReference>
<keyword evidence="9" id="KW-1185">Reference proteome</keyword>
<dbReference type="PANTHER" id="PTHR22602:SF0">
    <property type="entry name" value="TRANSFERASE CAF17, MITOCHONDRIAL-RELATED"/>
    <property type="match status" value="1"/>
</dbReference>
<dbReference type="PANTHER" id="PTHR22602">
    <property type="entry name" value="TRANSFERASE CAF17, MITOCHONDRIAL-RELATED"/>
    <property type="match status" value="1"/>
</dbReference>
<dbReference type="Pfam" id="PF25455">
    <property type="entry name" value="Beta-barrel_CAF17_C"/>
    <property type="match status" value="1"/>
</dbReference>
<feature type="domain" description="CAF17 C-terminal" evidence="7">
    <location>
        <begin position="340"/>
        <end position="423"/>
    </location>
</feature>
<evidence type="ECO:0000313" key="9">
    <source>
        <dbReference type="Proteomes" id="UP001301769"/>
    </source>
</evidence>
<dbReference type="Gene3D" id="3.30.1360.120">
    <property type="entry name" value="Probable tRNA modification gtpase trme, domain 1"/>
    <property type="match status" value="1"/>
</dbReference>
<comment type="caution">
    <text evidence="8">The sequence shown here is derived from an EMBL/GenBank/DDBJ whole genome shotgun (WGS) entry which is preliminary data.</text>
</comment>
<proteinExistence type="inferred from homology"/>
<comment type="subcellular location">
    <subcellularLocation>
        <location evidence="1">Mitochondrion matrix</location>
    </subcellularLocation>
</comment>
<accession>A0AAN7B4F5</accession>
<evidence type="ECO:0000256" key="4">
    <source>
        <dbReference type="ARBA" id="ARBA00093447"/>
    </source>
</evidence>
<evidence type="ECO:0000256" key="2">
    <source>
        <dbReference type="ARBA" id="ARBA00022946"/>
    </source>
</evidence>
<dbReference type="InterPro" id="IPR017703">
    <property type="entry name" value="YgfZ/GCV_T_CS"/>
</dbReference>
<sequence length="486" mass="52949">MQPAVTKLARPATSVLRLQARSSSGKAFVCSGCLQSRQHLLPLSQSGPPQRRVHPTAVLATSRISRTFYSTSTTNTTTQPPYHLRPPPALVRSGIAPLESRRLISVSGPDAAKYLQGVITANITQPDGTPRTDPFYAAFLSAKGRVLHDVFIYPYDLDPAGLLGPIKAAAPGESFLIEVDTSEATRLVQHIKRYKLRAKFDVRLLPDSEVQVLHAWSDDDEAALKRKLDTYDQSHRGAICVLHPDPRAPGLGYRMIYRLTALTDPAALEFADLLSLLVPESAYTLHRYRLGIPEGQREILRDQALPLESNIDVMGGIDFRKGCYVGQELTIRTKHRGVVRKRILPVVVSSTTEDGGELSSSDGFDYRPAITSSGGDQALSLPATEARIGRREKPDRRVGQFLSGIGNVGLALCRLEVMTDLQVPGETAAAEYNPEKDEFVVSAGTGQGVVGEGEEKTAVAPGGGPQLKVRAFVPEWLRKELEKPAH</sequence>
<keyword evidence="3" id="KW-0496">Mitochondrion</keyword>
<dbReference type="SUPFAM" id="SSF103025">
    <property type="entry name" value="Folate-binding domain"/>
    <property type="match status" value="1"/>
</dbReference>
<gene>
    <name evidence="8" type="ORF">QBC37DRAFT_194155</name>
</gene>
<keyword evidence="2" id="KW-0809">Transit peptide</keyword>
<feature type="region of interest" description="Disordered" evidence="6">
    <location>
        <begin position="352"/>
        <end position="378"/>
    </location>
</feature>
<reference evidence="8" key="1">
    <citation type="journal article" date="2023" name="Mol. Phylogenet. Evol.">
        <title>Genome-scale phylogeny and comparative genomics of the fungal order Sordariales.</title>
        <authorList>
            <person name="Hensen N."/>
            <person name="Bonometti L."/>
            <person name="Westerberg I."/>
            <person name="Brannstrom I.O."/>
            <person name="Guillou S."/>
            <person name="Cros-Aarteil S."/>
            <person name="Calhoun S."/>
            <person name="Haridas S."/>
            <person name="Kuo A."/>
            <person name="Mondo S."/>
            <person name="Pangilinan J."/>
            <person name="Riley R."/>
            <person name="LaButti K."/>
            <person name="Andreopoulos B."/>
            <person name="Lipzen A."/>
            <person name="Chen C."/>
            <person name="Yan M."/>
            <person name="Daum C."/>
            <person name="Ng V."/>
            <person name="Clum A."/>
            <person name="Steindorff A."/>
            <person name="Ohm R.A."/>
            <person name="Martin F."/>
            <person name="Silar P."/>
            <person name="Natvig D.O."/>
            <person name="Lalanne C."/>
            <person name="Gautier V."/>
            <person name="Ament-Velasquez S.L."/>
            <person name="Kruys A."/>
            <person name="Hutchinson M.I."/>
            <person name="Powell A.J."/>
            <person name="Barry K."/>
            <person name="Miller A.N."/>
            <person name="Grigoriev I.V."/>
            <person name="Debuchy R."/>
            <person name="Gladieux P."/>
            <person name="Hiltunen Thoren M."/>
            <person name="Johannesson H."/>
        </authorList>
    </citation>
    <scope>NUCLEOTIDE SEQUENCE</scope>
    <source>
        <strain evidence="8">PSN293</strain>
    </source>
</reference>
<dbReference type="InterPro" id="IPR027266">
    <property type="entry name" value="TrmE/GcvT-like"/>
</dbReference>
<dbReference type="GO" id="GO:0016226">
    <property type="term" value="P:iron-sulfur cluster assembly"/>
    <property type="evidence" value="ECO:0007669"/>
    <property type="project" value="TreeGrafter"/>
</dbReference>
<protein>
    <recommendedName>
        <fullName evidence="5">Iron-sulfur cluster assembly factor IBA57 homolog, mitochondrial</fullName>
    </recommendedName>
</protein>
<evidence type="ECO:0000256" key="5">
    <source>
        <dbReference type="ARBA" id="ARBA00093637"/>
    </source>
</evidence>
<dbReference type="InterPro" id="IPR057460">
    <property type="entry name" value="CAF17_C"/>
</dbReference>
<feature type="compositionally biased region" description="Polar residues" evidence="6">
    <location>
        <begin position="352"/>
        <end position="362"/>
    </location>
</feature>
<dbReference type="EMBL" id="MU858128">
    <property type="protein sequence ID" value="KAK4212406.1"/>
    <property type="molecule type" value="Genomic_DNA"/>
</dbReference>
<name>A0AAN7B4F5_9PEZI</name>
<organism evidence="8 9">
    <name type="scientific">Rhypophila decipiens</name>
    <dbReference type="NCBI Taxonomy" id="261697"/>
    <lineage>
        <taxon>Eukaryota</taxon>
        <taxon>Fungi</taxon>
        <taxon>Dikarya</taxon>
        <taxon>Ascomycota</taxon>
        <taxon>Pezizomycotina</taxon>
        <taxon>Sordariomycetes</taxon>
        <taxon>Sordariomycetidae</taxon>
        <taxon>Sordariales</taxon>
        <taxon>Naviculisporaceae</taxon>
        <taxon>Rhypophila</taxon>
    </lineage>
</organism>
<dbReference type="AlphaFoldDB" id="A0AAN7B4F5"/>
<dbReference type="InterPro" id="IPR045179">
    <property type="entry name" value="YgfZ/GcvT"/>
</dbReference>
<evidence type="ECO:0000256" key="3">
    <source>
        <dbReference type="ARBA" id="ARBA00023128"/>
    </source>
</evidence>